<evidence type="ECO:0008006" key="3">
    <source>
        <dbReference type="Google" id="ProtNLM"/>
    </source>
</evidence>
<dbReference type="OrthoDB" id="981635at2"/>
<evidence type="ECO:0000313" key="2">
    <source>
        <dbReference type="Proteomes" id="UP000191931"/>
    </source>
</evidence>
<dbReference type="STRING" id="1246637.MTBBW1_220005"/>
<dbReference type="InterPro" id="IPR023137">
    <property type="entry name" value="BrxA_sf"/>
</dbReference>
<dbReference type="Pfam" id="PF08849">
    <property type="entry name" value="BrxA"/>
    <property type="match status" value="1"/>
</dbReference>
<accession>A0A1W1HD07</accession>
<name>A0A1W1HD07_9BACT</name>
<reference evidence="1 2" key="1">
    <citation type="submission" date="2017-03" db="EMBL/GenBank/DDBJ databases">
        <authorList>
            <person name="Afonso C.L."/>
            <person name="Miller P.J."/>
            <person name="Scott M.A."/>
            <person name="Spackman E."/>
            <person name="Goraichik I."/>
            <person name="Dimitrov K.M."/>
            <person name="Suarez D.L."/>
            <person name="Swayne D.E."/>
        </authorList>
    </citation>
    <scope>NUCLEOTIDE SEQUENCE [LARGE SCALE GENOMIC DNA]</scope>
    <source>
        <strain evidence="1">PRJEB14757</strain>
    </source>
</reference>
<gene>
    <name evidence="1" type="ORF">MTBBW1_220005</name>
</gene>
<proteinExistence type="predicted"/>
<sequence length="202" mass="23202">MTNFQPKIYSGEIVAGALLVEESRKIARLLIDDVDTQEWRQAIVIDNILQKRSPEAARRQARLIKARLSLMTKDLWKMIVEGSSETASQALLSASIKHSRLVGDFMDTILRQHWLTFTKQITTADWKDYLDECAQIEPHVESWKPSTRSKLKQIVFRMLSEAGYIDNTKTCKLTPVSLSPQIRGYLVKNDESYVLRCMEISL</sequence>
<dbReference type="EMBL" id="FWEV01000135">
    <property type="protein sequence ID" value="SLM30313.1"/>
    <property type="molecule type" value="Genomic_DNA"/>
</dbReference>
<dbReference type="RefSeq" id="WP_080799297.1">
    <property type="nucleotide sequence ID" value="NZ_LT828540.1"/>
</dbReference>
<dbReference type="AlphaFoldDB" id="A0A1W1HD07"/>
<dbReference type="Proteomes" id="UP000191931">
    <property type="component" value="Unassembled WGS sequence"/>
</dbReference>
<organism evidence="1 2">
    <name type="scientific">Desulfamplus magnetovallimortis</name>
    <dbReference type="NCBI Taxonomy" id="1246637"/>
    <lineage>
        <taxon>Bacteria</taxon>
        <taxon>Pseudomonadati</taxon>
        <taxon>Thermodesulfobacteriota</taxon>
        <taxon>Desulfobacteria</taxon>
        <taxon>Desulfobacterales</taxon>
        <taxon>Desulfobacteraceae</taxon>
        <taxon>Desulfamplus</taxon>
    </lineage>
</organism>
<dbReference type="Gene3D" id="1.10.3540.10">
    <property type="entry name" value="uncharacterized protein from magnetospirillum magneticum domain"/>
    <property type="match status" value="1"/>
</dbReference>
<dbReference type="InterPro" id="IPR014948">
    <property type="entry name" value="BrxA"/>
</dbReference>
<protein>
    <recommendedName>
        <fullName evidence="3">Inner membrane protein (DUF1819)</fullName>
    </recommendedName>
</protein>
<evidence type="ECO:0000313" key="1">
    <source>
        <dbReference type="EMBL" id="SLM30313.1"/>
    </source>
</evidence>
<keyword evidence="2" id="KW-1185">Reference proteome</keyword>